<protein>
    <submittedName>
        <fullName evidence="1">Uncharacterized protein</fullName>
    </submittedName>
</protein>
<keyword evidence="2" id="KW-1185">Reference proteome</keyword>
<dbReference type="Proteomes" id="UP001283361">
    <property type="component" value="Unassembled WGS sequence"/>
</dbReference>
<dbReference type="EMBL" id="JAWDGP010007208">
    <property type="protein sequence ID" value="KAK3728054.1"/>
    <property type="molecule type" value="Genomic_DNA"/>
</dbReference>
<name>A0AAE1CQ56_9GAST</name>
<proteinExistence type="predicted"/>
<gene>
    <name evidence="1" type="ORF">RRG08_022106</name>
</gene>
<comment type="caution">
    <text evidence="1">The sequence shown here is derived from an EMBL/GenBank/DDBJ whole genome shotgun (WGS) entry which is preliminary data.</text>
</comment>
<organism evidence="1 2">
    <name type="scientific">Elysia crispata</name>
    <name type="common">lettuce slug</name>
    <dbReference type="NCBI Taxonomy" id="231223"/>
    <lineage>
        <taxon>Eukaryota</taxon>
        <taxon>Metazoa</taxon>
        <taxon>Spiralia</taxon>
        <taxon>Lophotrochozoa</taxon>
        <taxon>Mollusca</taxon>
        <taxon>Gastropoda</taxon>
        <taxon>Heterobranchia</taxon>
        <taxon>Euthyneura</taxon>
        <taxon>Panpulmonata</taxon>
        <taxon>Sacoglossa</taxon>
        <taxon>Placobranchoidea</taxon>
        <taxon>Plakobranchidae</taxon>
        <taxon>Elysia</taxon>
    </lineage>
</organism>
<evidence type="ECO:0000313" key="1">
    <source>
        <dbReference type="EMBL" id="KAK3728054.1"/>
    </source>
</evidence>
<dbReference type="AlphaFoldDB" id="A0AAE1CQ56"/>
<sequence>MAARLLLQTYLTLQRHNRPGGSPSTPSFSLRLYDTVRLSKEWAPEFFTLEGGSSLGKATKSSMIPTPVTSVYHIGSNFTPTPPSQLVHLEKSLTALKINQYSTLHFLKLLDQQEHSDDEDV</sequence>
<reference evidence="1" key="1">
    <citation type="journal article" date="2023" name="G3 (Bethesda)">
        <title>A reference genome for the long-term kleptoplast-retaining sea slug Elysia crispata morphotype clarki.</title>
        <authorList>
            <person name="Eastman K.E."/>
            <person name="Pendleton A.L."/>
            <person name="Shaikh M.A."/>
            <person name="Suttiyut T."/>
            <person name="Ogas R."/>
            <person name="Tomko P."/>
            <person name="Gavelis G."/>
            <person name="Widhalm J.R."/>
            <person name="Wisecaver J.H."/>
        </authorList>
    </citation>
    <scope>NUCLEOTIDE SEQUENCE</scope>
    <source>
        <strain evidence="1">ECLA1</strain>
    </source>
</reference>
<accession>A0AAE1CQ56</accession>
<evidence type="ECO:0000313" key="2">
    <source>
        <dbReference type="Proteomes" id="UP001283361"/>
    </source>
</evidence>